<feature type="transmembrane region" description="Helical" evidence="2">
    <location>
        <begin position="178"/>
        <end position="199"/>
    </location>
</feature>
<feature type="region of interest" description="Disordered" evidence="1">
    <location>
        <begin position="854"/>
        <end position="886"/>
    </location>
</feature>
<evidence type="ECO:0000259" key="3">
    <source>
        <dbReference type="PROSITE" id="PS50112"/>
    </source>
</evidence>
<feature type="transmembrane region" description="Helical" evidence="2">
    <location>
        <begin position="1724"/>
        <end position="1743"/>
    </location>
</feature>
<proteinExistence type="predicted"/>
<gene>
    <name evidence="4" type="ORF">PLBR_LOCUS3357</name>
</gene>
<dbReference type="NCBIfam" id="TIGR00229">
    <property type="entry name" value="sensory_box"/>
    <property type="match status" value="1"/>
</dbReference>
<keyword evidence="2" id="KW-0472">Membrane</keyword>
<evidence type="ECO:0000313" key="5">
    <source>
        <dbReference type="Proteomes" id="UP000290189"/>
    </source>
</evidence>
<feature type="transmembrane region" description="Helical" evidence="2">
    <location>
        <begin position="244"/>
        <end position="264"/>
    </location>
</feature>
<feature type="transmembrane region" description="Helical" evidence="2">
    <location>
        <begin position="220"/>
        <end position="238"/>
    </location>
</feature>
<feature type="transmembrane region" description="Helical" evidence="2">
    <location>
        <begin position="1788"/>
        <end position="1805"/>
    </location>
</feature>
<name>A0A3P3Y7J1_PLABS</name>
<dbReference type="InterPro" id="IPR057352">
    <property type="entry name" value="TPR_TmcB/C"/>
</dbReference>
<evidence type="ECO:0000256" key="2">
    <source>
        <dbReference type="SAM" id="Phobius"/>
    </source>
</evidence>
<feature type="region of interest" description="Disordered" evidence="1">
    <location>
        <begin position="1163"/>
        <end position="1190"/>
    </location>
</feature>
<dbReference type="Pfam" id="PF25474">
    <property type="entry name" value="TPR_TmcB"/>
    <property type="match status" value="1"/>
</dbReference>
<dbReference type="PANTHER" id="PTHR31600">
    <property type="entry name" value="TINY MACROCYSTS PROTEIN B-RELATED"/>
    <property type="match status" value="1"/>
</dbReference>
<dbReference type="Gene3D" id="3.30.450.20">
    <property type="entry name" value="PAS domain"/>
    <property type="match status" value="1"/>
</dbReference>
<keyword evidence="2" id="KW-1133">Transmembrane helix</keyword>
<geneLocation type="mitochondrion" evidence="4"/>
<feature type="transmembrane region" description="Helical" evidence="2">
    <location>
        <begin position="114"/>
        <end position="136"/>
    </location>
</feature>
<dbReference type="InterPro" id="IPR000014">
    <property type="entry name" value="PAS"/>
</dbReference>
<evidence type="ECO:0000256" key="1">
    <source>
        <dbReference type="SAM" id="MobiDB-lite"/>
    </source>
</evidence>
<feature type="transmembrane region" description="Helical" evidence="2">
    <location>
        <begin position="1519"/>
        <end position="1540"/>
    </location>
</feature>
<keyword evidence="2" id="KW-0812">Transmembrane</keyword>
<feature type="transmembrane region" description="Helical" evidence="2">
    <location>
        <begin position="148"/>
        <end position="172"/>
    </location>
</feature>
<feature type="transmembrane region" description="Helical" evidence="2">
    <location>
        <begin position="1811"/>
        <end position="1836"/>
    </location>
</feature>
<sequence>MASSSISFASTAAEISKRDEDDDLQGSSAMKAVQTFGEHVFELTSALAVESSLPLWFVIISALLEYLQQMRVLFPNVGQPPNIPWGILYNEWIRVLTGSVSDQAFRSAFGSSSYIAVLTVIAVLVAGSASIASMLAENRKPNVIIVRATAILSRVLVTPLFLPMMSVLLGSINARASIPVIVVSAGTAVLLVAVAYVATATVNDIDLLSDDPTARFHSRVQLMSLTFNSLLVVLAYALQASPGVFAVLNLAGAVYVAYVYTWYIPFNNDGLSALQSGLSWCYAWASAAGVVSVMQNDPTNTGPSFIVFGGVPIVFVAAVVASTFRSRFVRNSAGHHLASAFEIERKARYIIRDAFQTNTNDDKGKVGNKDDEDDRLKQQARELGRLRAILTQGMVRFPDASVLPLLAGFLYFRFFKLNFIGYKHLREAQKRDMFPDMRVLLLRLHRDNQRKILESEANRDVVEFNTYNELLMKAQGHDLAMTKAMVNFWDALCEDNPDLKMVRGLSATISQESVNALSAYQQALAIHADSEVVLKTYAGLLTVLLQDTNEANRLLARTREIEARNKILFKRETDSFRTLLFSDHSSVVVISGDDASMGTILAVNSFAPQMFGVPEKDIVGSNVSMLMPEPFASIHDAVMKRNLINGERVINRRRPVVILHRSGYIYDTQIHIKVFIQQMTSLCFIGVIEITNKDQVQIVVDGNHMVTAISFTAHQKFGVQLSAIASRKFGIDNLIKDYEATRTEVIGNQVSRDRAWTEVVQVIGETRFLMNVNIEAFDAAAGVVCDVVRIDVVNQEQASVPLEQSALVVAPRDAGGAALPSTKADGLRRRQVNVDDGSEMSAVESLVKASKSASSKKGASAQGSVAGSGNSSSKGSDGLGSSSGKRSDSLAVLWMRRSMLFAVLLALALHLSDFVYLQTMEAQLSASLSSVYDNGQREADLASISLLSRKLDLFRRGMISDQTEGDIRKQIGARAASVFDINRSQLSQWSTLTTGVVAQYDSLVVTNTTQTSMSLVDALNAYPAKADQIVGLPLADITESNEIVSFLEYTFTSMRGGLDAMSYAISDSISVVIGNVQRLVVVSAAISLMLMALLCAFELRPAIDKIFMHTTLIFVRFFEIPTETMHEILEPLMGRMHTLAATNGGSASTDVRLMPMEEKIAVEENKQQQQQQPGAQRDQKQIAKQKKARSNRIRQAILGSTQDQTRDSGLGNRVVVLLVLYLAYFLAQSSVKVAIVTSMDHFDETLRLTFDLHAQQRSSLLALTDLVLHPRPASFDAVQGQIETLYGHYDDLIFGSTSTGNPAIYASGMYQALLFSNLCQSVSVDACATFMSDGAHGMEVLMSSYVSTLNDTLQTFRATYAALPANASAAMLGAAQASTLTSADFYDLWHMDNELQLAFDQLEVVKMTDVTMQMSASGLYSTLFFVGFVFINVFIYVFCCQPFLQRLSKELEHSRVLLRLIPTTLQTVTTDDAAGADHGDHAQDNKNEPRALTRGHIATLKFQRLFTGVHGCARRFPRVLALAVLAACLLWWVLASRVALSGVVDQWPTFVTGAVSSVLSTVSATSSLPILRSELLLAKASLSPDQTMYFGTMVDCLALSVFTLIAVVTGFPVSAGFVVWASVPAAIGSCAVFLLQYYGLVVDDTVYLVILSAMMAGAGCAIAICVVSFSSTASSSLAAIDSSTKMDIFGIAALGGAASTLSGIGLPTILYGLSTLYFRLDNKVSTSTALIVTWVNAFCNLGFRSLLLDAPARQASLRLFLTCFPAVAAGSTLGTYVLLRLSMGAIRVVLYGSLLVQSILVAAVFSVASTFYAFVAIATLIVSTVTFVIIGIGGYIRSVAA</sequence>
<feature type="transmembrane region" description="Helical" evidence="2">
    <location>
        <begin position="1418"/>
        <end position="1439"/>
    </location>
</feature>
<dbReference type="InterPro" id="IPR052994">
    <property type="entry name" value="Tiny_macrocysts_regulators"/>
</dbReference>
<dbReference type="InterPro" id="IPR035965">
    <property type="entry name" value="PAS-like_dom_sf"/>
</dbReference>
<organism evidence="4 5">
    <name type="scientific">Plasmodiophora brassicae</name>
    <name type="common">Clubroot disease agent</name>
    <dbReference type="NCBI Taxonomy" id="37360"/>
    <lineage>
        <taxon>Eukaryota</taxon>
        <taxon>Sar</taxon>
        <taxon>Rhizaria</taxon>
        <taxon>Endomyxa</taxon>
        <taxon>Phytomyxea</taxon>
        <taxon>Plasmodiophorida</taxon>
        <taxon>Plasmodiophoridae</taxon>
        <taxon>Plasmodiophora</taxon>
    </lineage>
</organism>
<dbReference type="PROSITE" id="PS50112">
    <property type="entry name" value="PAS"/>
    <property type="match status" value="1"/>
</dbReference>
<feature type="transmembrane region" description="Helical" evidence="2">
    <location>
        <begin position="1689"/>
        <end position="1712"/>
    </location>
</feature>
<accession>A0A3P3Y7J1</accession>
<dbReference type="PANTHER" id="PTHR31600:SF2">
    <property type="entry name" value="GAMETE ENRICHED GENE 10 PROTEIN-RELATED"/>
    <property type="match status" value="1"/>
</dbReference>
<feature type="transmembrane region" description="Helical" evidence="2">
    <location>
        <begin position="1617"/>
        <end position="1638"/>
    </location>
</feature>
<feature type="compositionally biased region" description="Low complexity" evidence="1">
    <location>
        <begin position="1167"/>
        <end position="1176"/>
    </location>
</feature>
<feature type="transmembrane region" description="Helical" evidence="2">
    <location>
        <begin position="1645"/>
        <end position="1669"/>
    </location>
</feature>
<dbReference type="EMBL" id="OVEO01000005">
    <property type="protein sequence ID" value="SPQ96142.1"/>
    <property type="molecule type" value="Genomic_DNA"/>
</dbReference>
<feature type="compositionally biased region" description="Low complexity" evidence="1">
    <location>
        <begin position="854"/>
        <end position="884"/>
    </location>
</feature>
<dbReference type="Proteomes" id="UP000290189">
    <property type="component" value="Unassembled WGS sequence"/>
</dbReference>
<dbReference type="SUPFAM" id="SSF55785">
    <property type="entry name" value="PYP-like sensor domain (PAS domain)"/>
    <property type="match status" value="1"/>
</dbReference>
<feature type="transmembrane region" description="Helical" evidence="2">
    <location>
        <begin position="1589"/>
        <end position="1611"/>
    </location>
</feature>
<dbReference type="CDD" id="cd00130">
    <property type="entry name" value="PAS"/>
    <property type="match status" value="1"/>
</dbReference>
<feature type="transmembrane region" description="Helical" evidence="2">
    <location>
        <begin position="305"/>
        <end position="324"/>
    </location>
</feature>
<keyword evidence="4" id="KW-0496">Mitochondrion</keyword>
<feature type="domain" description="PAS" evidence="3">
    <location>
        <begin position="598"/>
        <end position="646"/>
    </location>
</feature>
<reference evidence="4 5" key="1">
    <citation type="submission" date="2018-03" db="EMBL/GenBank/DDBJ databases">
        <authorList>
            <person name="Fogelqvist J."/>
        </authorList>
    </citation>
    <scope>NUCLEOTIDE SEQUENCE [LARGE SCALE GENOMIC DNA]</scope>
</reference>
<protein>
    <recommendedName>
        <fullName evidence="3">PAS domain-containing protein</fullName>
    </recommendedName>
</protein>
<evidence type="ECO:0000313" key="4">
    <source>
        <dbReference type="EMBL" id="SPQ96142.1"/>
    </source>
</evidence>
<feature type="transmembrane region" description="Helical" evidence="2">
    <location>
        <begin position="1755"/>
        <end position="1779"/>
    </location>
</feature>